<organism evidence="2 3">
    <name type="scientific">Actinophytocola xanthii</name>
    <dbReference type="NCBI Taxonomy" id="1912961"/>
    <lineage>
        <taxon>Bacteria</taxon>
        <taxon>Bacillati</taxon>
        <taxon>Actinomycetota</taxon>
        <taxon>Actinomycetes</taxon>
        <taxon>Pseudonocardiales</taxon>
        <taxon>Pseudonocardiaceae</taxon>
    </lineage>
</organism>
<evidence type="ECO:0000313" key="2">
    <source>
        <dbReference type="EMBL" id="OLF16752.1"/>
    </source>
</evidence>
<accession>A0A1Q8CQY5</accession>
<evidence type="ECO:0000313" key="3">
    <source>
        <dbReference type="Proteomes" id="UP000185596"/>
    </source>
</evidence>
<dbReference type="OrthoDB" id="3697313at2"/>
<protein>
    <recommendedName>
        <fullName evidence="1">DUF397 domain-containing protein</fullName>
    </recommendedName>
</protein>
<dbReference type="AlphaFoldDB" id="A0A1Q8CQY5"/>
<comment type="caution">
    <text evidence="2">The sequence shown here is derived from an EMBL/GenBank/DDBJ whole genome shotgun (WGS) entry which is preliminary data.</text>
</comment>
<sequence>MSVKRRWRKSSFSAEDANCVAVAHGGEEVLVRDSKQPSGPTLAFTPDHWTHLLNHLAD</sequence>
<dbReference type="Proteomes" id="UP000185596">
    <property type="component" value="Unassembled WGS sequence"/>
</dbReference>
<feature type="domain" description="DUF397" evidence="1">
    <location>
        <begin position="6"/>
        <end position="55"/>
    </location>
</feature>
<dbReference type="Pfam" id="PF04149">
    <property type="entry name" value="DUF397"/>
    <property type="match status" value="1"/>
</dbReference>
<proteinExistence type="predicted"/>
<dbReference type="EMBL" id="MSIE01000025">
    <property type="protein sequence ID" value="OLF16752.1"/>
    <property type="molecule type" value="Genomic_DNA"/>
</dbReference>
<name>A0A1Q8CQY5_9PSEU</name>
<keyword evidence="3" id="KW-1185">Reference proteome</keyword>
<dbReference type="RefSeq" id="WP_075126262.1">
    <property type="nucleotide sequence ID" value="NZ_MSIE01000025.1"/>
</dbReference>
<gene>
    <name evidence="2" type="ORF">BU204_14890</name>
</gene>
<evidence type="ECO:0000259" key="1">
    <source>
        <dbReference type="Pfam" id="PF04149"/>
    </source>
</evidence>
<dbReference type="InterPro" id="IPR007278">
    <property type="entry name" value="DUF397"/>
</dbReference>
<reference evidence="2 3" key="1">
    <citation type="submission" date="2016-12" db="EMBL/GenBank/DDBJ databases">
        <title>The draft genome sequence of Actinophytocola sp. 11-183.</title>
        <authorList>
            <person name="Wang W."/>
            <person name="Yuan L."/>
        </authorList>
    </citation>
    <scope>NUCLEOTIDE SEQUENCE [LARGE SCALE GENOMIC DNA]</scope>
    <source>
        <strain evidence="2 3">11-183</strain>
    </source>
</reference>
<dbReference type="STRING" id="1912961.BU204_14890"/>